<dbReference type="GO" id="GO:0015996">
    <property type="term" value="P:chlorophyll catabolic process"/>
    <property type="evidence" value="ECO:0007669"/>
    <property type="project" value="TreeGrafter"/>
</dbReference>
<reference evidence="1" key="1">
    <citation type="submission" date="2020-06" db="EMBL/GenBank/DDBJ databases">
        <authorList>
            <person name="Li T."/>
            <person name="Hu X."/>
            <person name="Zhang T."/>
            <person name="Song X."/>
            <person name="Zhang H."/>
            <person name="Dai N."/>
            <person name="Sheng W."/>
            <person name="Hou X."/>
            <person name="Wei L."/>
        </authorList>
    </citation>
    <scope>NUCLEOTIDE SEQUENCE</scope>
    <source>
        <strain evidence="1">KEN8</strain>
        <tissue evidence="1">Leaf</tissue>
    </source>
</reference>
<evidence type="ECO:0000313" key="1">
    <source>
        <dbReference type="EMBL" id="KAL0390824.1"/>
    </source>
</evidence>
<organism evidence="1">
    <name type="scientific">Sesamum calycinum</name>
    <dbReference type="NCBI Taxonomy" id="2727403"/>
    <lineage>
        <taxon>Eukaryota</taxon>
        <taxon>Viridiplantae</taxon>
        <taxon>Streptophyta</taxon>
        <taxon>Embryophyta</taxon>
        <taxon>Tracheophyta</taxon>
        <taxon>Spermatophyta</taxon>
        <taxon>Magnoliopsida</taxon>
        <taxon>eudicotyledons</taxon>
        <taxon>Gunneridae</taxon>
        <taxon>Pentapetalae</taxon>
        <taxon>asterids</taxon>
        <taxon>lamiids</taxon>
        <taxon>Lamiales</taxon>
        <taxon>Pedaliaceae</taxon>
        <taxon>Sesamum</taxon>
    </lineage>
</organism>
<name>A0AAW2SEF0_9LAMI</name>
<dbReference type="InterPro" id="IPR017395">
    <property type="entry name" value="Chlorophyllase-like"/>
</dbReference>
<dbReference type="PANTHER" id="PTHR33428:SF10">
    <property type="entry name" value="CHLOROPHYLLASE-1"/>
    <property type="match status" value="1"/>
</dbReference>
<reference evidence="1" key="2">
    <citation type="journal article" date="2024" name="Plant">
        <title>Genomic evolution and insights into agronomic trait innovations of Sesamum species.</title>
        <authorList>
            <person name="Miao H."/>
            <person name="Wang L."/>
            <person name="Qu L."/>
            <person name="Liu H."/>
            <person name="Sun Y."/>
            <person name="Le M."/>
            <person name="Wang Q."/>
            <person name="Wei S."/>
            <person name="Zheng Y."/>
            <person name="Lin W."/>
            <person name="Duan Y."/>
            <person name="Cao H."/>
            <person name="Xiong S."/>
            <person name="Wang X."/>
            <person name="Wei L."/>
            <person name="Li C."/>
            <person name="Ma Q."/>
            <person name="Ju M."/>
            <person name="Zhao R."/>
            <person name="Li G."/>
            <person name="Mu C."/>
            <person name="Tian Q."/>
            <person name="Mei H."/>
            <person name="Zhang T."/>
            <person name="Gao T."/>
            <person name="Zhang H."/>
        </authorList>
    </citation>
    <scope>NUCLEOTIDE SEQUENCE</scope>
    <source>
        <strain evidence="1">KEN8</strain>
    </source>
</reference>
<accession>A0AAW2SEF0</accession>
<dbReference type="SUPFAM" id="SSF53474">
    <property type="entry name" value="alpha/beta-Hydrolases"/>
    <property type="match status" value="1"/>
</dbReference>
<dbReference type="GO" id="GO:0047746">
    <property type="term" value="F:chlorophyllase activity"/>
    <property type="evidence" value="ECO:0007669"/>
    <property type="project" value="TreeGrafter"/>
</dbReference>
<sequence>MAVLEAKIVVSPSSDDGVFETGKFEVTMITVGTSDVSRPPVELFIVAPCEKGTYPPLLFCHGFMLGNNWYSDLLCHIASHGYIVVAPKFYGIIPISITEEVRRAAQVTEWLPAGLPLVLPEKVNPDMDNLALAGHSRGGKTAFALSLGRTEQKPRKKKARSVRDVVVDVTQPSKFKAVIGVDPVAGSSPSNRPPPQILEYIPRCFNMSIPVAVIGTGYGNQSLGVLRPPCAPDGVNHSEFFNESKPPASYFLAKDYGHCDMLDEWYANMMSYMCKSGTGPRDLMRKSVGGIVVAVLKSYLGGSEDDLNAIVDHPATAPITLDPVIYVKE</sequence>
<dbReference type="AlphaFoldDB" id="A0AAW2SEF0"/>
<dbReference type="EMBL" id="JACGWM010000002">
    <property type="protein sequence ID" value="KAL0390824.1"/>
    <property type="molecule type" value="Genomic_DNA"/>
</dbReference>
<gene>
    <name evidence="1" type="ORF">Scaly_0439500</name>
</gene>
<dbReference type="Pfam" id="PF07224">
    <property type="entry name" value="Chlorophyllase"/>
    <property type="match status" value="1"/>
</dbReference>
<dbReference type="Gene3D" id="3.40.50.1820">
    <property type="entry name" value="alpha/beta hydrolase"/>
    <property type="match status" value="1"/>
</dbReference>
<proteinExistence type="predicted"/>
<protein>
    <submittedName>
        <fullName evidence="1">Chlorophyllase-1, chloroplastic</fullName>
    </submittedName>
</protein>
<dbReference type="InterPro" id="IPR029058">
    <property type="entry name" value="AB_hydrolase_fold"/>
</dbReference>
<dbReference type="PANTHER" id="PTHR33428">
    <property type="entry name" value="CHLOROPHYLLASE-2, CHLOROPLASTIC"/>
    <property type="match status" value="1"/>
</dbReference>
<comment type="caution">
    <text evidence="1">The sequence shown here is derived from an EMBL/GenBank/DDBJ whole genome shotgun (WGS) entry which is preliminary data.</text>
</comment>